<comment type="caution">
    <text evidence="1">The sequence shown here is derived from an EMBL/GenBank/DDBJ whole genome shotgun (WGS) entry which is preliminary data.</text>
</comment>
<reference evidence="1 2" key="1">
    <citation type="submission" date="2022-11" db="EMBL/GenBank/DDBJ databases">
        <title>Spartinivicinus poritis sp. nov., isolated from scleractinian coral Porites lutea.</title>
        <authorList>
            <person name="Zhang G."/>
            <person name="Cai L."/>
            <person name="Wei Q."/>
        </authorList>
    </citation>
    <scope>NUCLEOTIDE SEQUENCE [LARGE SCALE GENOMIC DNA]</scope>
    <source>
        <strain evidence="1 2">A2-2</strain>
    </source>
</reference>
<sequence>MNIYTSYSVKPKPYQSHDVKWKVLIKDKNKNKNKNIFTPGIAINVSRDSALIETLGYFSVQQIFPLMINAKINEIKRPIYTMAEAQRIVLQKHRYQIDVSFKQILPKDKQFLENLEDYLI</sequence>
<dbReference type="RefSeq" id="WP_274691979.1">
    <property type="nucleotide sequence ID" value="NZ_JAPMOU010000077.1"/>
</dbReference>
<proteinExistence type="predicted"/>
<gene>
    <name evidence="1" type="ORF">ORQ98_27300</name>
</gene>
<evidence type="ECO:0000313" key="2">
    <source>
        <dbReference type="Proteomes" id="UP001528823"/>
    </source>
</evidence>
<evidence type="ECO:0008006" key="3">
    <source>
        <dbReference type="Google" id="ProtNLM"/>
    </source>
</evidence>
<keyword evidence="2" id="KW-1185">Reference proteome</keyword>
<accession>A0ABT5UHI7</accession>
<organism evidence="1 2">
    <name type="scientific">Spartinivicinus poritis</name>
    <dbReference type="NCBI Taxonomy" id="2994640"/>
    <lineage>
        <taxon>Bacteria</taxon>
        <taxon>Pseudomonadati</taxon>
        <taxon>Pseudomonadota</taxon>
        <taxon>Gammaproteobacteria</taxon>
        <taxon>Oceanospirillales</taxon>
        <taxon>Zooshikellaceae</taxon>
        <taxon>Spartinivicinus</taxon>
    </lineage>
</organism>
<protein>
    <recommendedName>
        <fullName evidence="3">PilZ domain-containing protein</fullName>
    </recommendedName>
</protein>
<name>A0ABT5UHI7_9GAMM</name>
<evidence type="ECO:0000313" key="1">
    <source>
        <dbReference type="EMBL" id="MDE1465675.1"/>
    </source>
</evidence>
<dbReference type="EMBL" id="JAPMOU010000077">
    <property type="protein sequence ID" value="MDE1465675.1"/>
    <property type="molecule type" value="Genomic_DNA"/>
</dbReference>
<dbReference type="Proteomes" id="UP001528823">
    <property type="component" value="Unassembled WGS sequence"/>
</dbReference>